<sequence length="2786" mass="321071">MDILLIMELVYNFHLIAQELYIGSSTIQCNNSIKYIYSNGNFYKCDINCQDCRLNSDQDGVSCYICNEKYFFDSTKQLCIIPIQNCQVFQGSLVNSAMFYTCQQCYKGYIQDSTNSNCISCQSLLQNQQCIECNYVQQQIQCSRCQSGYYLNTEFQCVKCSLNCVECNFGTIYFQDIFTQKRSSQTREYCTRCQQYHGFNIDGISCVYCGQNNEICYYQAYSSIIPSNYAVYTVSPFFRVLTQAQIKSYKVSFQLITQYPCPNKCIVTTDSTYCIDDPLQQLNQCILCTSVYQSLNSTESFGYCSKCNSSFQMTTEDSVYKSKCVLKNCNDQCSECINDLQSGNQICQQCQPTGNADLQNINDLTQLQNILSTINQKIDRPLILVKEQFLRNANYCVPCKIGCSSCFVSDKINGYFTNPGLDQQIQNYPMYQIIKKFPMIFNGIPVDFTQSSQQYLNRVHLCSQCESGFMLNSKNQCVLQADQSSFNTYQITLSVYIYQNNGLLSDQLNQALSQLESEFGLYSFNTLDVNQVNIIIQFDEATYMVNENIFVKFHLIRNYLEILNRYIYLNITFQGMKTDFQNTTIIINSYISIFNFHTVTFVDLRIQIAQDKQIFFGDLDSYYQVYFERVSFFQDVSQEYFGFLALMSNIQNFTMDSCSFQGLYLKNDQFIQFIDYQMFDSNFEKQNKDFTIYLNQLNFIQTSFQKCFISTEYIGQNYLDFQLSSSNIDFYADFSNTNSSVSNNCFIRINSVYHPRDLVYADRVIKILNNTITGAFQNYGGAIFDIQTFDLVIMDQNTILKIEVQQILSAVILFSFYQGIISNTVVGSILANGSDFTLFDLTGPLIQYDLQYCVHISVNITNFKNIDPIETNTPLFKLDSISNNNYKFIYMSQISLQNIFNSVTPIININGVYKLVINQLYWQSNKTNFNCLVQATSLKIKLRELYIYTFNQQRSAFYLFSYYLSVKNIVLSQDITQVFQYINHMVDNIYFENYYDEQILSIYNVTNCYTNNECYTDVDICKQNLSSKSLIYLQNYTTEQNFTRNNILYDGEIFLIGQNYYPIKIKDIYIKKTRFLSPFIFISNFQSQVQKILIEDIYIEESTLDVNAFYKSLMTNSLFLSVNSNSSYVIVNNFTLNNVFQAYNHSSLDQQMIQISSSQTSLIQVQSTLLYSKQINYQMNISKYVQQSTLDSLVLFGRYVDFIGFQVYVKDSYFENIQSQSGGIVRFSPSSIIGNNLIQFQNITANNVSVLTVGGVLQVYTAYLGQDVKVFIFDCNFQMIQANYSGGLAYIENLGKSINMNISKTTLDTISAYQTSILELHNQAQHKLNLQDVLITERFQDTASQYYNYNKNSLFQINNANVIFYNTTILQNKGAIILIQSTSSRLRISNSLITQNEVYMQILDMQNGILELDSTIISFNILLYSIIQAIPNDQRFKDILINCKSPINCSYCNLVILLDSKINSNYIVGCSDSYMNFERSITLIKRCQIYNNTVEGYQSDIEEQSISIVKFSQKQNSNYSFNLILHSDIELNILTNITNGVVQVSSAGLLVYNTTFQSNNAGSGGGIYFGYQTSQDSTQSTKRSLEQTQINFEDEYQNRFLQGDQTVNIIDYDSYYLGQVLNYVEFDQRDLNYYKSIQLLDPSPLEVIGQSTINNQYLEIFSHQNTTEVLIIDKSIFSNNYAASTGGAINFVSCQEIQKCKFVLYDSNFTNNAARINSPAVNSLNHIPTLRNNFASLNHINNDLKEDYNVASFNIAPNHIKVNFNGTKDIYSLRIASGETQESGLVVELYSILNEQIVYTSIDTLPSCQLYFGDTKMVADYNVTSNNLVFNPFQLTYQPGKKKQLTISCSSVKVPYIDGNGVVINQNYMTYEKVLEVEFKNCSQGDIYLFDKQICSQCNKGSYTFDIPEKAICQVCPMGAYCAGGNKIQLQKSYWNDKKNSPSIVIQCSQNLDNCIGEVDSNGNTLPVNPFTPCQLGHIGALCEQCDIRATKTDKKYFQNGNYECGDCDSPQIIYIKISFVLLGCFIFAIITVYAIVSEVKNKILKSAFKIMGILLLGTNSQYFQVSSSLFKIFINYAQINFIIYTLKLNNPGYVTEVIQSIISPFKFLETGFDCALSYAFSLDIIYVKAYGYCLLPLFYYAIIIFLLCIIEIIHKKLIKAYYFYISGFFVTLFTIPSVVQYLVLVLSCRQIGAQKYITADVSLLCYTSQHVEYIKKLLIPSIVVYVFVVPLAMVTFLYFNKHKLQNNIFELKFGFLYREYKAIVFYWEIIRLVIKVIIYSVISIWDENVQAKALFSILMLIIYQHALNKTQPFKNDRLNFLEGISTSFNIFSIFIALFCKIADSIFFTYFGFSLVIGLNIIFLTYLGVDFYKIYKNGFNQFGQLIKKCFKKSLNMPQIQKEEKVEKKLSQSQLVAIQKWFYLKTFVLVYIQLKKIRIPVQIYSEEVFFIYNKIKKIIPLMTIEQIQKEMACQINENMKQNGYCVLKIESNSSCFINKLIEQNAKNLINFSLSDHLCNLKNFYDLQNAHGDRQAIFEGNTVIGKEITLNEENQQVRFRMSDKKAKTLSNMQNVDFNLLIQQDIKNENNCDYYIKQQKYSKQRSLLHSVSVDQKLEETYKQRRLYESSTHSKNSQEKFLSNQGEFEKINSLEEDYEQENDQKLVELAQIDINFASNQNKIAQSQQKTHSDTTPQSNQSNNIQSSNIENNKSSIYSNSNFRVLTSPLYNSGHSLTDKFKNHKTDPSNQTRRQTCDNKCIKMQKGDTPVNEENLEEVINFNSDDDYDDL</sequence>
<dbReference type="SUPFAM" id="SSF57184">
    <property type="entry name" value="Growth factor receptor domain"/>
    <property type="match status" value="1"/>
</dbReference>
<evidence type="ECO:0000256" key="2">
    <source>
        <dbReference type="SAM" id="Phobius"/>
    </source>
</evidence>
<gene>
    <name evidence="3" type="ORF">TTHERM_00998980</name>
</gene>
<feature type="transmembrane region" description="Helical" evidence="2">
    <location>
        <begin position="2345"/>
        <end position="2369"/>
    </location>
</feature>
<feature type="transmembrane region" description="Helical" evidence="2">
    <location>
        <begin position="2218"/>
        <end position="2240"/>
    </location>
</feature>
<dbReference type="PANTHER" id="PTHR11319:SF35">
    <property type="entry name" value="OUTER MEMBRANE PROTEIN PMPC-RELATED"/>
    <property type="match status" value="1"/>
</dbReference>
<reference evidence="4" key="1">
    <citation type="journal article" date="2006" name="PLoS Biol.">
        <title>Macronuclear genome sequence of the ciliate Tetrahymena thermophila, a model eukaryote.</title>
        <authorList>
            <person name="Eisen J.A."/>
            <person name="Coyne R.S."/>
            <person name="Wu M."/>
            <person name="Wu D."/>
            <person name="Thiagarajan M."/>
            <person name="Wortman J.R."/>
            <person name="Badger J.H."/>
            <person name="Ren Q."/>
            <person name="Amedeo P."/>
            <person name="Jones K.M."/>
            <person name="Tallon L.J."/>
            <person name="Delcher A.L."/>
            <person name="Salzberg S.L."/>
            <person name="Silva J.C."/>
            <person name="Haas B.J."/>
            <person name="Majoros W.H."/>
            <person name="Farzad M."/>
            <person name="Carlton J.M."/>
            <person name="Smith R.K. Jr."/>
            <person name="Garg J."/>
            <person name="Pearlman R.E."/>
            <person name="Karrer K.M."/>
            <person name="Sun L."/>
            <person name="Manning G."/>
            <person name="Elde N.C."/>
            <person name="Turkewitz A.P."/>
            <person name="Asai D.J."/>
            <person name="Wilkes D.E."/>
            <person name="Wang Y."/>
            <person name="Cai H."/>
            <person name="Collins K."/>
            <person name="Stewart B.A."/>
            <person name="Lee S.R."/>
            <person name="Wilamowska K."/>
            <person name="Weinberg Z."/>
            <person name="Ruzzo W.L."/>
            <person name="Wloga D."/>
            <person name="Gaertig J."/>
            <person name="Frankel J."/>
            <person name="Tsao C.-C."/>
            <person name="Gorovsky M.A."/>
            <person name="Keeling P.J."/>
            <person name="Waller R.F."/>
            <person name="Patron N.J."/>
            <person name="Cherry J.M."/>
            <person name="Stover N.A."/>
            <person name="Krieger C.J."/>
            <person name="del Toro C."/>
            <person name="Ryder H.F."/>
            <person name="Williamson S.C."/>
            <person name="Barbeau R.A."/>
            <person name="Hamilton E.P."/>
            <person name="Orias E."/>
        </authorList>
    </citation>
    <scope>NUCLEOTIDE SEQUENCE [LARGE SCALE GENOMIC DNA]</scope>
    <source>
        <strain evidence="4">SB210</strain>
    </source>
</reference>
<feature type="transmembrane region" description="Helical" evidence="2">
    <location>
        <begin position="2130"/>
        <end position="2150"/>
    </location>
</feature>
<name>Q22D79_TETTS</name>
<dbReference type="KEGG" id="tet:TTHERM_00998980"/>
<feature type="compositionally biased region" description="Polar residues" evidence="1">
    <location>
        <begin position="2678"/>
        <end position="2692"/>
    </location>
</feature>
<accession>Q22D79</accession>
<organism evidence="3 4">
    <name type="scientific">Tetrahymena thermophila (strain SB210)</name>
    <dbReference type="NCBI Taxonomy" id="312017"/>
    <lineage>
        <taxon>Eukaryota</taxon>
        <taxon>Sar</taxon>
        <taxon>Alveolata</taxon>
        <taxon>Ciliophora</taxon>
        <taxon>Intramacronucleata</taxon>
        <taxon>Oligohymenophorea</taxon>
        <taxon>Hymenostomatida</taxon>
        <taxon>Tetrahymenina</taxon>
        <taxon>Tetrahymenidae</taxon>
        <taxon>Tetrahymena</taxon>
    </lineage>
</organism>
<evidence type="ECO:0000313" key="3">
    <source>
        <dbReference type="EMBL" id="EAR83246.2"/>
    </source>
</evidence>
<dbReference type="OrthoDB" id="328003at2759"/>
<dbReference type="GeneID" id="7839018"/>
<dbReference type="InterPro" id="IPR009030">
    <property type="entry name" value="Growth_fac_rcpt_cys_sf"/>
</dbReference>
<protein>
    <submittedName>
        <fullName evidence="3">Transmembrane protein, putative</fullName>
    </submittedName>
</protein>
<feature type="transmembrane region" description="Helical" evidence="2">
    <location>
        <begin position="2292"/>
        <end position="2309"/>
    </location>
</feature>
<feature type="compositionally biased region" description="Low complexity" evidence="1">
    <location>
        <begin position="2693"/>
        <end position="2708"/>
    </location>
</feature>
<evidence type="ECO:0000313" key="4">
    <source>
        <dbReference type="Proteomes" id="UP000009168"/>
    </source>
</evidence>
<feature type="transmembrane region" description="Helical" evidence="2">
    <location>
        <begin position="2261"/>
        <end position="2286"/>
    </location>
</feature>
<keyword evidence="2 3" id="KW-0812">Transmembrane</keyword>
<keyword evidence="2" id="KW-0472">Membrane</keyword>
<feature type="transmembrane region" description="Helical" evidence="2">
    <location>
        <begin position="2321"/>
        <end position="2339"/>
    </location>
</feature>
<dbReference type="EMBL" id="GG662652">
    <property type="protein sequence ID" value="EAR83246.2"/>
    <property type="molecule type" value="Genomic_DNA"/>
</dbReference>
<dbReference type="HOGENOM" id="CLU_000411_0_0_1"/>
<keyword evidence="4" id="KW-1185">Reference proteome</keyword>
<feature type="transmembrane region" description="Helical" evidence="2">
    <location>
        <begin position="2014"/>
        <end position="2037"/>
    </location>
</feature>
<dbReference type="PANTHER" id="PTHR11319">
    <property type="entry name" value="G PROTEIN-COUPLED RECEPTOR-RELATED"/>
    <property type="match status" value="1"/>
</dbReference>
<feature type="transmembrane region" description="Helical" evidence="2">
    <location>
        <begin position="2162"/>
        <end position="2184"/>
    </location>
</feature>
<feature type="region of interest" description="Disordered" evidence="1">
    <location>
        <begin position="2678"/>
        <end position="2708"/>
    </location>
</feature>
<dbReference type="Proteomes" id="UP000009168">
    <property type="component" value="Unassembled WGS sequence"/>
</dbReference>
<keyword evidence="2" id="KW-1133">Transmembrane helix</keyword>
<evidence type="ECO:0000256" key="1">
    <source>
        <dbReference type="SAM" id="MobiDB-lite"/>
    </source>
</evidence>
<proteinExistence type="predicted"/>
<dbReference type="InParanoid" id="Q22D79"/>
<dbReference type="RefSeq" id="XP_001030909.2">
    <property type="nucleotide sequence ID" value="XM_001030909.2"/>
</dbReference>